<dbReference type="CDD" id="cd00092">
    <property type="entry name" value="HTH_CRP"/>
    <property type="match status" value="1"/>
</dbReference>
<dbReference type="EMBL" id="CP015357">
    <property type="protein sequence ID" value="ANS52434.1"/>
    <property type="molecule type" value="Genomic_DNA"/>
</dbReference>
<dbReference type="Pfam" id="PF05732">
    <property type="entry name" value="RepL"/>
    <property type="match status" value="1"/>
</dbReference>
<evidence type="ECO:0000313" key="2">
    <source>
        <dbReference type="EMBL" id="ANS52434.1"/>
    </source>
</evidence>
<proteinExistence type="predicted"/>
<protein>
    <recommendedName>
        <fullName evidence="1">Plasmid replication protein RepL domain-containing protein</fullName>
    </recommendedName>
</protein>
<evidence type="ECO:0000313" key="3">
    <source>
        <dbReference type="Proteomes" id="UP000092743"/>
    </source>
</evidence>
<evidence type="ECO:0000259" key="1">
    <source>
        <dbReference type="Pfam" id="PF05732"/>
    </source>
</evidence>
<reference evidence="2 3" key="1">
    <citation type="submission" date="2016-04" db="EMBL/GenBank/DDBJ databases">
        <title>High quality genome of the nematocidal Bacillus thuringiensis MYBT18246.</title>
        <authorList>
            <person name="Hollensteiner J."/>
            <person name="Poehlein A."/>
            <person name="Sproeer C."/>
            <person name="Bunk B."/>
            <person name="Rosenstiel P."/>
            <person name="Schulenburg H."/>
            <person name="Liesegang H."/>
        </authorList>
    </citation>
    <scope>NUCLEOTIDE SEQUENCE [LARGE SCALE GENOMIC DNA]</scope>
    <source>
        <strain evidence="2 3">MYBT18246</strain>
        <plasmid evidence="2 3">p55166</plasmid>
    </source>
</reference>
<dbReference type="InterPro" id="IPR036388">
    <property type="entry name" value="WH-like_DNA-bd_sf"/>
</dbReference>
<feature type="domain" description="Plasmid replication protein RepL" evidence="1">
    <location>
        <begin position="14"/>
        <end position="82"/>
    </location>
</feature>
<gene>
    <name evidence="2" type="ORF">BT246_71440</name>
</gene>
<keyword evidence="2" id="KW-0614">Plasmid</keyword>
<name>A0A9W3SJN8_BACTU</name>
<dbReference type="InterPro" id="IPR008813">
    <property type="entry name" value="Plasmid_replication_RepL"/>
</dbReference>
<dbReference type="GO" id="GO:0006260">
    <property type="term" value="P:DNA replication"/>
    <property type="evidence" value="ECO:0007669"/>
    <property type="project" value="InterPro"/>
</dbReference>
<dbReference type="RefSeq" id="WP_065487149.1">
    <property type="nucleotide sequence ID" value="NZ_CP015357.1"/>
</dbReference>
<dbReference type="GO" id="GO:0006276">
    <property type="term" value="P:plasmid maintenance"/>
    <property type="evidence" value="ECO:0007669"/>
    <property type="project" value="InterPro"/>
</dbReference>
<dbReference type="Proteomes" id="UP000092743">
    <property type="component" value="Plasmid p55166"/>
</dbReference>
<dbReference type="SUPFAM" id="SSF46785">
    <property type="entry name" value="Winged helix' DNA-binding domain"/>
    <property type="match status" value="1"/>
</dbReference>
<geneLocation type="plasmid" evidence="2 3">
    <name>p55166</name>
</geneLocation>
<sequence>MKMKHVRNWNALLDLQLQGEKKIQVLNFVMERLDAKNQLHMTQKEIAEQTQVSERTVSETMKMLQESNFLQRLQSGVYEVNQAFEYEHQLSEEKGLEKGMEVLRDNLQTVTVKNVLNKSMKDVQQLIESDLENPKGSTLTKEDVKELLDQHVKSLEQTLHQYYEQKEKGASWKEAIHTLKENVKQNYQTLKETFMQKVKQNVQTVKDAPGQVKQYTKNRLIDGVVRVNNLILTKSQELNQKLEQARPYQKETLREKDNEKTVVQEKEQLIEKEVVQEKTVEEPTMPQPLEKDLLVKQQAEIPTDTIKKNFQEVVTEQFEKHPEATMEALREYIVEQHPHIHRIEQVNAEEFVTRIEKVSHILLVNQQAKIIDQKEELAVIAEEVTDEKHVEKFADLVKEKQEEIVMEEEVSVSFEK</sequence>
<organism evidence="2 3">
    <name type="scientific">Bacillus thuringiensis</name>
    <dbReference type="NCBI Taxonomy" id="1428"/>
    <lineage>
        <taxon>Bacteria</taxon>
        <taxon>Bacillati</taxon>
        <taxon>Bacillota</taxon>
        <taxon>Bacilli</taxon>
        <taxon>Bacillales</taxon>
        <taxon>Bacillaceae</taxon>
        <taxon>Bacillus</taxon>
        <taxon>Bacillus cereus group</taxon>
    </lineage>
</organism>
<dbReference type="AlphaFoldDB" id="A0A9W3SJN8"/>
<dbReference type="InterPro" id="IPR036390">
    <property type="entry name" value="WH_DNA-bd_sf"/>
</dbReference>
<accession>A0A9W3SJN8</accession>
<dbReference type="Gene3D" id="1.10.10.10">
    <property type="entry name" value="Winged helix-like DNA-binding domain superfamily/Winged helix DNA-binding domain"/>
    <property type="match status" value="1"/>
</dbReference>